<dbReference type="RefSeq" id="WP_093364675.1">
    <property type="nucleotide sequence ID" value="NZ_FOZZ01000004.1"/>
</dbReference>
<gene>
    <name evidence="2" type="ORF">SAMN05660206_10449</name>
</gene>
<proteinExistence type="predicted"/>
<accession>A0A1I6S0A1</accession>
<dbReference type="AlphaFoldDB" id="A0A1I6S0A1"/>
<keyword evidence="3" id="KW-1185">Reference proteome</keyword>
<feature type="chain" id="PRO_5011757123" evidence="1">
    <location>
        <begin position="22"/>
        <end position="148"/>
    </location>
</feature>
<evidence type="ECO:0000313" key="2">
    <source>
        <dbReference type="EMBL" id="SFS70354.1"/>
    </source>
</evidence>
<organism evidence="2 3">
    <name type="scientific">Sphingobacterium wenxiniae</name>
    <dbReference type="NCBI Taxonomy" id="683125"/>
    <lineage>
        <taxon>Bacteria</taxon>
        <taxon>Pseudomonadati</taxon>
        <taxon>Bacteroidota</taxon>
        <taxon>Sphingobacteriia</taxon>
        <taxon>Sphingobacteriales</taxon>
        <taxon>Sphingobacteriaceae</taxon>
        <taxon>Sphingobacterium</taxon>
    </lineage>
</organism>
<sequence length="148" mass="16935">MRKIVWALFSMLLILPAALQAQEEASRYMVDGLQIDLKSVAVEKDTLTVTLSLVSFRMDPREFTLNTFATQVVDAEGNGHLYSTLTMGRVMVRLEDQQNYLHYLLEEDKTVPLRLQVANWKGEKPKQLILVFQDSEEEGKFIQETVGL</sequence>
<name>A0A1I6S0A1_9SPHI</name>
<dbReference type="EMBL" id="FOZZ01000004">
    <property type="protein sequence ID" value="SFS70354.1"/>
    <property type="molecule type" value="Genomic_DNA"/>
</dbReference>
<evidence type="ECO:0000256" key="1">
    <source>
        <dbReference type="SAM" id="SignalP"/>
    </source>
</evidence>
<evidence type="ECO:0000313" key="3">
    <source>
        <dbReference type="Proteomes" id="UP000198785"/>
    </source>
</evidence>
<keyword evidence="1" id="KW-0732">Signal</keyword>
<reference evidence="2 3" key="1">
    <citation type="submission" date="2016-10" db="EMBL/GenBank/DDBJ databases">
        <authorList>
            <person name="de Groot N.N."/>
        </authorList>
    </citation>
    <scope>NUCLEOTIDE SEQUENCE [LARGE SCALE GENOMIC DNA]</scope>
    <source>
        <strain evidence="2 3">DSM 22789</strain>
    </source>
</reference>
<feature type="signal peptide" evidence="1">
    <location>
        <begin position="1"/>
        <end position="21"/>
    </location>
</feature>
<protein>
    <submittedName>
        <fullName evidence="2">Uncharacterized protein</fullName>
    </submittedName>
</protein>
<dbReference type="OrthoDB" id="713534at2"/>
<dbReference type="Proteomes" id="UP000198785">
    <property type="component" value="Unassembled WGS sequence"/>
</dbReference>